<keyword evidence="2" id="KW-0378">Hydrolase</keyword>
<dbReference type="RefSeq" id="WP_183486893.1">
    <property type="nucleotide sequence ID" value="NZ_JBHUOV010000001.1"/>
</dbReference>
<dbReference type="Gene3D" id="3.40.50.1110">
    <property type="entry name" value="SGNH hydrolase"/>
    <property type="match status" value="1"/>
</dbReference>
<keyword evidence="3" id="KW-1185">Reference proteome</keyword>
<sequence length="255" mass="28683">MSHFKISSVNLYIFTLLFIISCSNKKHASALNNEFTPNGNTTNPFYKILPLGDSRVEGATSNSVSYRYDLWKDLVKNEWNFDYIGTQQDNTIYPELMGQHFDPDHEGIGGYKTQDILDNIDDLIEDIGAPDVVLLGIGGNDLVRNISVTTVIDNINQIVDILQNSNTNVTIFIEQIAPGRSNVMTPEALVIYNTFNENISNLASEQTNESSSVIAVDMSAHWTDDYMEDNLHYNHLGAKEVADRYYEAIETTLEK</sequence>
<proteinExistence type="predicted"/>
<dbReference type="GO" id="GO:0016787">
    <property type="term" value="F:hydrolase activity"/>
    <property type="evidence" value="ECO:0007669"/>
    <property type="project" value="UniProtKB-KW"/>
</dbReference>
<accession>A0ABW5WMX0</accession>
<dbReference type="InterPro" id="IPR013830">
    <property type="entry name" value="SGNH_hydro"/>
</dbReference>
<feature type="domain" description="SGNH hydrolase-type esterase" evidence="1">
    <location>
        <begin position="51"/>
        <end position="238"/>
    </location>
</feature>
<dbReference type="PROSITE" id="PS51257">
    <property type="entry name" value="PROKAR_LIPOPROTEIN"/>
    <property type="match status" value="1"/>
</dbReference>
<dbReference type="SUPFAM" id="SSF52266">
    <property type="entry name" value="SGNH hydrolase"/>
    <property type="match status" value="1"/>
</dbReference>
<dbReference type="Proteomes" id="UP001597533">
    <property type="component" value="Unassembled WGS sequence"/>
</dbReference>
<organism evidence="2 3">
    <name type="scientific">Lacinutrix iliipiscaria</name>
    <dbReference type="NCBI Taxonomy" id="1230532"/>
    <lineage>
        <taxon>Bacteria</taxon>
        <taxon>Pseudomonadati</taxon>
        <taxon>Bacteroidota</taxon>
        <taxon>Flavobacteriia</taxon>
        <taxon>Flavobacteriales</taxon>
        <taxon>Flavobacteriaceae</taxon>
        <taxon>Lacinutrix</taxon>
    </lineage>
</organism>
<dbReference type="EMBL" id="JBHUOV010000001">
    <property type="protein sequence ID" value="MFD2823274.1"/>
    <property type="molecule type" value="Genomic_DNA"/>
</dbReference>
<evidence type="ECO:0000259" key="1">
    <source>
        <dbReference type="Pfam" id="PF13472"/>
    </source>
</evidence>
<dbReference type="PANTHER" id="PTHR30383">
    <property type="entry name" value="THIOESTERASE 1/PROTEASE 1/LYSOPHOSPHOLIPASE L1"/>
    <property type="match status" value="1"/>
</dbReference>
<evidence type="ECO:0000313" key="2">
    <source>
        <dbReference type="EMBL" id="MFD2823274.1"/>
    </source>
</evidence>
<dbReference type="InterPro" id="IPR051532">
    <property type="entry name" value="Ester_Hydrolysis_Enzymes"/>
</dbReference>
<reference evidence="3" key="1">
    <citation type="journal article" date="2019" name="Int. J. Syst. Evol. Microbiol.">
        <title>The Global Catalogue of Microorganisms (GCM) 10K type strain sequencing project: providing services to taxonomists for standard genome sequencing and annotation.</title>
        <authorList>
            <consortium name="The Broad Institute Genomics Platform"/>
            <consortium name="The Broad Institute Genome Sequencing Center for Infectious Disease"/>
            <person name="Wu L."/>
            <person name="Ma J."/>
        </authorList>
    </citation>
    <scope>NUCLEOTIDE SEQUENCE [LARGE SCALE GENOMIC DNA]</scope>
    <source>
        <strain evidence="3">KCTC 32141</strain>
    </source>
</reference>
<gene>
    <name evidence="2" type="ORF">ACFS5M_06310</name>
</gene>
<protein>
    <submittedName>
        <fullName evidence="2">SGNH/GDSL hydrolase family protein</fullName>
    </submittedName>
</protein>
<dbReference type="PANTHER" id="PTHR30383:SF5">
    <property type="entry name" value="SGNH HYDROLASE-TYPE ESTERASE DOMAIN-CONTAINING PROTEIN"/>
    <property type="match status" value="1"/>
</dbReference>
<dbReference type="InterPro" id="IPR036514">
    <property type="entry name" value="SGNH_hydro_sf"/>
</dbReference>
<comment type="caution">
    <text evidence="2">The sequence shown here is derived from an EMBL/GenBank/DDBJ whole genome shotgun (WGS) entry which is preliminary data.</text>
</comment>
<name>A0ABW5WMX0_9FLAO</name>
<evidence type="ECO:0000313" key="3">
    <source>
        <dbReference type="Proteomes" id="UP001597533"/>
    </source>
</evidence>
<dbReference type="Pfam" id="PF13472">
    <property type="entry name" value="Lipase_GDSL_2"/>
    <property type="match status" value="1"/>
</dbReference>